<dbReference type="NCBIfam" id="TIGR01726">
    <property type="entry name" value="HEQRo_perm_3TM"/>
    <property type="match status" value="1"/>
</dbReference>
<feature type="transmembrane region" description="Helical" evidence="8">
    <location>
        <begin position="236"/>
        <end position="252"/>
    </location>
</feature>
<keyword evidence="5 8" id="KW-0812">Transmembrane</keyword>
<comment type="subcellular location">
    <subcellularLocation>
        <location evidence="1">Cell inner membrane</location>
        <topology evidence="1">Multi-pass membrane protein</topology>
    </subcellularLocation>
    <subcellularLocation>
        <location evidence="8">Cell membrane</location>
        <topology evidence="8">Multi-pass membrane protein</topology>
    </subcellularLocation>
</comment>
<evidence type="ECO:0000256" key="5">
    <source>
        <dbReference type="ARBA" id="ARBA00022692"/>
    </source>
</evidence>
<dbReference type="Pfam" id="PF00528">
    <property type="entry name" value="BPD_transp_1"/>
    <property type="match status" value="1"/>
</dbReference>
<feature type="transmembrane region" description="Helical" evidence="8">
    <location>
        <begin position="168"/>
        <end position="188"/>
    </location>
</feature>
<proteinExistence type="inferred from homology"/>
<evidence type="ECO:0000313" key="10">
    <source>
        <dbReference type="EMBL" id="WLS00070.1"/>
    </source>
</evidence>
<evidence type="ECO:0000256" key="2">
    <source>
        <dbReference type="ARBA" id="ARBA00010072"/>
    </source>
</evidence>
<feature type="transmembrane region" description="Helical" evidence="8">
    <location>
        <begin position="308"/>
        <end position="327"/>
    </location>
</feature>
<dbReference type="GO" id="GO:0043190">
    <property type="term" value="C:ATP-binding cassette (ABC) transporter complex"/>
    <property type="evidence" value="ECO:0007669"/>
    <property type="project" value="InterPro"/>
</dbReference>
<dbReference type="PANTHER" id="PTHR30614:SF41">
    <property type="entry name" value="INNER MEMBRANE AMINO-ACID ABC TRANSPORTER PERMEASE PROTEIN YHDY"/>
    <property type="match status" value="1"/>
</dbReference>
<name>A0AA50HAK3_9HYPH</name>
<evidence type="ECO:0000256" key="1">
    <source>
        <dbReference type="ARBA" id="ARBA00004429"/>
    </source>
</evidence>
<evidence type="ECO:0000256" key="7">
    <source>
        <dbReference type="ARBA" id="ARBA00023136"/>
    </source>
</evidence>
<sequence length="370" mass="41614">MTAVSDMNTPRQTLNVGFRPDGLATRLRRRYFRTPANALISLLGMAALLYLAYHALDWAVLKAVWSSPDGTSAVCRDIAGACWAVIQQRWRIIIFGLFPYDEQWRSMLACVVMVVTIVLSCLPWFWKPLRLSILWCAGFIIFYVLMRGGLFGMRAVMPADWGGLTLTVFLYAAGVLIGMPMAIAMALLRRSEMPLVSRMTGALIDGVRSLPLVTILFTAALIFPFVLPDWLQGDKIWRVIIGFALFFAAYQAEIIRSGIQSIPVGQEEAAKALGLSYWQRTGRIMLPQAFRNALPPTINQLVITFKETSLIVIIGFFDILASGNAAYGTGEWSFAYFEVYIFVALVYFVFVFSLSRYGAYLERRMRFGQH</sequence>
<keyword evidence="11" id="KW-1185">Reference proteome</keyword>
<keyword evidence="7 8" id="KW-0472">Membrane</keyword>
<evidence type="ECO:0000256" key="6">
    <source>
        <dbReference type="ARBA" id="ARBA00022989"/>
    </source>
</evidence>
<feature type="transmembrane region" description="Helical" evidence="8">
    <location>
        <begin position="209"/>
        <end position="230"/>
    </location>
</feature>
<feature type="transmembrane region" description="Helical" evidence="8">
    <location>
        <begin position="36"/>
        <end position="56"/>
    </location>
</feature>
<dbReference type="InterPro" id="IPR035906">
    <property type="entry name" value="MetI-like_sf"/>
</dbReference>
<evidence type="ECO:0000313" key="11">
    <source>
        <dbReference type="Proteomes" id="UP001234585"/>
    </source>
</evidence>
<dbReference type="GO" id="GO:0006865">
    <property type="term" value="P:amino acid transport"/>
    <property type="evidence" value="ECO:0007669"/>
    <property type="project" value="TreeGrafter"/>
</dbReference>
<gene>
    <name evidence="10" type="ORF">Q9313_18495</name>
</gene>
<dbReference type="PANTHER" id="PTHR30614">
    <property type="entry name" value="MEMBRANE COMPONENT OF AMINO ACID ABC TRANSPORTER"/>
    <property type="match status" value="1"/>
</dbReference>
<dbReference type="Proteomes" id="UP001234585">
    <property type="component" value="Plasmid unnamed1"/>
</dbReference>
<dbReference type="EMBL" id="CP132303">
    <property type="protein sequence ID" value="WLS00070.1"/>
    <property type="molecule type" value="Genomic_DNA"/>
</dbReference>
<organism evidence="10 11">
    <name type="scientific">Shinella sumterensis</name>
    <dbReference type="NCBI Taxonomy" id="1967501"/>
    <lineage>
        <taxon>Bacteria</taxon>
        <taxon>Pseudomonadati</taxon>
        <taxon>Pseudomonadota</taxon>
        <taxon>Alphaproteobacteria</taxon>
        <taxon>Hyphomicrobiales</taxon>
        <taxon>Rhizobiaceae</taxon>
        <taxon>Shinella</taxon>
    </lineage>
</organism>
<dbReference type="PROSITE" id="PS50928">
    <property type="entry name" value="ABC_TM1"/>
    <property type="match status" value="1"/>
</dbReference>
<keyword evidence="4" id="KW-1003">Cell membrane</keyword>
<keyword evidence="10" id="KW-0614">Plasmid</keyword>
<dbReference type="InterPro" id="IPR010065">
    <property type="entry name" value="AA_ABC_transptr_permease_3TM"/>
</dbReference>
<geneLocation type="plasmid" evidence="10 11">
    <name>unnamed1</name>
</geneLocation>
<feature type="domain" description="ABC transmembrane type-1" evidence="9">
    <location>
        <begin position="164"/>
        <end position="358"/>
    </location>
</feature>
<dbReference type="InterPro" id="IPR000515">
    <property type="entry name" value="MetI-like"/>
</dbReference>
<keyword evidence="6 8" id="KW-1133">Transmembrane helix</keyword>
<feature type="transmembrane region" description="Helical" evidence="8">
    <location>
        <begin position="339"/>
        <end position="359"/>
    </location>
</feature>
<dbReference type="RefSeq" id="WP_230639943.1">
    <property type="nucleotide sequence ID" value="NZ_CP132303.1"/>
</dbReference>
<protein>
    <submittedName>
        <fullName evidence="10">Amino acid ABC transporter permease</fullName>
    </submittedName>
</protein>
<keyword evidence="3 8" id="KW-0813">Transport</keyword>
<evidence type="ECO:0000256" key="8">
    <source>
        <dbReference type="RuleBase" id="RU363032"/>
    </source>
</evidence>
<dbReference type="CDD" id="cd06261">
    <property type="entry name" value="TM_PBP2"/>
    <property type="match status" value="1"/>
</dbReference>
<comment type="similarity">
    <text evidence="2">Belongs to the binding-protein-dependent transport system permease family. HisMQ subfamily.</text>
</comment>
<evidence type="ECO:0000259" key="9">
    <source>
        <dbReference type="PROSITE" id="PS50928"/>
    </source>
</evidence>
<dbReference type="Gene3D" id="1.10.3720.10">
    <property type="entry name" value="MetI-like"/>
    <property type="match status" value="1"/>
</dbReference>
<feature type="transmembrane region" description="Helical" evidence="8">
    <location>
        <begin position="133"/>
        <end position="156"/>
    </location>
</feature>
<reference evidence="10 11" key="1">
    <citation type="submission" date="2023-08" db="EMBL/GenBank/DDBJ databases">
        <title>Pathogen: clinical or host-associated sample.</title>
        <authorList>
            <person name="Hergert J."/>
            <person name="Casey R."/>
            <person name="Wagner J."/>
            <person name="Young E.L."/>
            <person name="Oakeson K.F."/>
        </authorList>
    </citation>
    <scope>NUCLEOTIDE SEQUENCE [LARGE SCALE GENOMIC DNA]</scope>
    <source>
        <strain evidence="10 11">1760953</strain>
        <plasmid evidence="10 11">unnamed1</plasmid>
    </source>
</reference>
<dbReference type="InterPro" id="IPR043429">
    <property type="entry name" value="ArtM/GltK/GlnP/TcyL/YhdX-like"/>
</dbReference>
<dbReference type="SUPFAM" id="SSF161098">
    <property type="entry name" value="MetI-like"/>
    <property type="match status" value="1"/>
</dbReference>
<evidence type="ECO:0000256" key="3">
    <source>
        <dbReference type="ARBA" id="ARBA00022448"/>
    </source>
</evidence>
<dbReference type="AlphaFoldDB" id="A0AA50HAK3"/>
<dbReference type="GO" id="GO:0022857">
    <property type="term" value="F:transmembrane transporter activity"/>
    <property type="evidence" value="ECO:0007669"/>
    <property type="project" value="InterPro"/>
</dbReference>
<feature type="transmembrane region" description="Helical" evidence="8">
    <location>
        <begin position="106"/>
        <end position="126"/>
    </location>
</feature>
<accession>A0AA50HAK3</accession>
<evidence type="ECO:0000256" key="4">
    <source>
        <dbReference type="ARBA" id="ARBA00022475"/>
    </source>
</evidence>